<sequence length="195" mass="22240">MASRSICRHSPDDNSCVSGEGSEYVYKKWLKSDHAREALTERSSDDWSFVMPEKEGGKTETKTQRIKFLKERDIHFRGEFTDQMKVRFDKDDVTMVKLPPQPGVAAVGTADSRSLGGQLISRAVGSHTARETTPSRDNLLKPRRTRSEMTHTYNDVTLWEPLTLSALMEYKKMRQVFGTGDFARGRVPLWPVKKD</sequence>
<comment type="caution">
    <text evidence="1">The sequence shown here is derived from an EMBL/GenBank/DDBJ whole genome shotgun (WGS) entry which is preliminary data.</text>
</comment>
<name>A0AAD9NS07_RIDPI</name>
<accession>A0AAD9NS07</accession>
<dbReference type="PANTHER" id="PTHR37352">
    <property type="entry name" value="TESTIS-SPECIFIC GENE 13 PROTEIN"/>
    <property type="match status" value="1"/>
</dbReference>
<proteinExistence type="predicted"/>
<reference evidence="1" key="1">
    <citation type="journal article" date="2023" name="Mol. Biol. Evol.">
        <title>Third-Generation Sequencing Reveals the Adaptive Role of the Epigenome in Three Deep-Sea Polychaetes.</title>
        <authorList>
            <person name="Perez M."/>
            <person name="Aroh O."/>
            <person name="Sun Y."/>
            <person name="Lan Y."/>
            <person name="Juniper S.K."/>
            <person name="Young C.R."/>
            <person name="Angers B."/>
            <person name="Qian P.Y."/>
        </authorList>
    </citation>
    <scope>NUCLEOTIDE SEQUENCE</scope>
    <source>
        <strain evidence="1">R07B-5</strain>
    </source>
</reference>
<dbReference type="EMBL" id="JAODUO010000605">
    <property type="protein sequence ID" value="KAK2177339.1"/>
    <property type="molecule type" value="Genomic_DNA"/>
</dbReference>
<dbReference type="AlphaFoldDB" id="A0AAD9NS07"/>
<dbReference type="Proteomes" id="UP001209878">
    <property type="component" value="Unassembled WGS sequence"/>
</dbReference>
<dbReference type="PANTHER" id="PTHR37352:SF1">
    <property type="entry name" value="TESTIS-SPECIFIC GENE 13 PROTEIN"/>
    <property type="match status" value="1"/>
</dbReference>
<keyword evidence="2" id="KW-1185">Reference proteome</keyword>
<dbReference type="InterPro" id="IPR029241">
    <property type="entry name" value="TSGA13"/>
</dbReference>
<evidence type="ECO:0000313" key="2">
    <source>
        <dbReference type="Proteomes" id="UP001209878"/>
    </source>
</evidence>
<protein>
    <submittedName>
        <fullName evidence="1">Uncharacterized protein</fullName>
    </submittedName>
</protein>
<evidence type="ECO:0000313" key="1">
    <source>
        <dbReference type="EMBL" id="KAK2177339.1"/>
    </source>
</evidence>
<organism evidence="1 2">
    <name type="scientific">Ridgeia piscesae</name>
    <name type="common">Tubeworm</name>
    <dbReference type="NCBI Taxonomy" id="27915"/>
    <lineage>
        <taxon>Eukaryota</taxon>
        <taxon>Metazoa</taxon>
        <taxon>Spiralia</taxon>
        <taxon>Lophotrochozoa</taxon>
        <taxon>Annelida</taxon>
        <taxon>Polychaeta</taxon>
        <taxon>Sedentaria</taxon>
        <taxon>Canalipalpata</taxon>
        <taxon>Sabellida</taxon>
        <taxon>Siboglinidae</taxon>
        <taxon>Ridgeia</taxon>
    </lineage>
</organism>
<gene>
    <name evidence="1" type="ORF">NP493_605g01014</name>
</gene>